<organism evidence="1 2">
    <name type="scientific">Truncatella angustata</name>
    <dbReference type="NCBI Taxonomy" id="152316"/>
    <lineage>
        <taxon>Eukaryota</taxon>
        <taxon>Fungi</taxon>
        <taxon>Dikarya</taxon>
        <taxon>Ascomycota</taxon>
        <taxon>Pezizomycotina</taxon>
        <taxon>Sordariomycetes</taxon>
        <taxon>Xylariomycetidae</taxon>
        <taxon>Amphisphaeriales</taxon>
        <taxon>Sporocadaceae</taxon>
        <taxon>Truncatella</taxon>
    </lineage>
</organism>
<dbReference type="RefSeq" id="XP_045953449.1">
    <property type="nucleotide sequence ID" value="XM_046108158.1"/>
</dbReference>
<dbReference type="EMBL" id="JAGPXC010000009">
    <property type="protein sequence ID" value="KAH6646935.1"/>
    <property type="molecule type" value="Genomic_DNA"/>
</dbReference>
<dbReference type="AlphaFoldDB" id="A0A9P8RNW8"/>
<comment type="caution">
    <text evidence="1">The sequence shown here is derived from an EMBL/GenBank/DDBJ whole genome shotgun (WGS) entry which is preliminary data.</text>
</comment>
<reference evidence="1" key="1">
    <citation type="journal article" date="2021" name="Nat. Commun.">
        <title>Genetic determinants of endophytism in the Arabidopsis root mycobiome.</title>
        <authorList>
            <person name="Mesny F."/>
            <person name="Miyauchi S."/>
            <person name="Thiergart T."/>
            <person name="Pickel B."/>
            <person name="Atanasova L."/>
            <person name="Karlsson M."/>
            <person name="Huettel B."/>
            <person name="Barry K.W."/>
            <person name="Haridas S."/>
            <person name="Chen C."/>
            <person name="Bauer D."/>
            <person name="Andreopoulos W."/>
            <person name="Pangilinan J."/>
            <person name="LaButti K."/>
            <person name="Riley R."/>
            <person name="Lipzen A."/>
            <person name="Clum A."/>
            <person name="Drula E."/>
            <person name="Henrissat B."/>
            <person name="Kohler A."/>
            <person name="Grigoriev I.V."/>
            <person name="Martin F.M."/>
            <person name="Hacquard S."/>
        </authorList>
    </citation>
    <scope>NUCLEOTIDE SEQUENCE</scope>
    <source>
        <strain evidence="1">MPI-SDFR-AT-0073</strain>
    </source>
</reference>
<evidence type="ECO:0000313" key="2">
    <source>
        <dbReference type="Proteomes" id="UP000758603"/>
    </source>
</evidence>
<dbReference type="GeneID" id="70137049"/>
<name>A0A9P8RNW8_9PEZI</name>
<dbReference type="Proteomes" id="UP000758603">
    <property type="component" value="Unassembled WGS sequence"/>
</dbReference>
<sequence>MGERYRKQCAGALNELRREYESVAFYISSRSGKYERRIDFNNGIYIQFISTREGLRSVDLRNPRLVDALVDMAETEGLRGRTMVYGVAAYFGKHSDEALKKHQQYDAEREY</sequence>
<proteinExistence type="predicted"/>
<accession>A0A9P8RNW8</accession>
<gene>
    <name evidence="1" type="ORF">BKA67DRAFT_663300</name>
</gene>
<keyword evidence="2" id="KW-1185">Reference proteome</keyword>
<dbReference type="OrthoDB" id="4691725at2759"/>
<protein>
    <submittedName>
        <fullName evidence="1">Uncharacterized protein</fullName>
    </submittedName>
</protein>
<evidence type="ECO:0000313" key="1">
    <source>
        <dbReference type="EMBL" id="KAH6646935.1"/>
    </source>
</evidence>